<dbReference type="Gene3D" id="3.40.50.150">
    <property type="entry name" value="Vaccinia Virus protein VP39"/>
    <property type="match status" value="1"/>
</dbReference>
<keyword evidence="3" id="KW-1185">Reference proteome</keyword>
<name>A0A918GQ64_9PSEU</name>
<sequence length="242" mass="25823">MPEEVHPNAGMAGFYDLLYPAGPRVDAMVGFLAAEARPGGRVLEMGVGTGRVAIPLSGRGVRVHGIDNNPEMLAVLKERPGGDTIDAVLGDFTTETVGRDFDVVLFAVNTLFAVPTQDGQIAALTRAAEQLADGGRVVVEHFDPNVLYRQANPTMTMRTLSGSAVAYYTTAADFETQGVSASFAVHDEGGVRTASESGRYIWPAELDLMARLAGLRRVARYGGWEREPVRAPATVLVSVYAV</sequence>
<proteinExistence type="predicted"/>
<dbReference type="Proteomes" id="UP000660680">
    <property type="component" value="Unassembled WGS sequence"/>
</dbReference>
<evidence type="ECO:0000313" key="3">
    <source>
        <dbReference type="Proteomes" id="UP000660680"/>
    </source>
</evidence>
<reference evidence="2" key="2">
    <citation type="submission" date="2020-09" db="EMBL/GenBank/DDBJ databases">
        <authorList>
            <person name="Sun Q."/>
            <person name="Ohkuma M."/>
        </authorList>
    </citation>
    <scope>NUCLEOTIDE SEQUENCE</scope>
    <source>
        <strain evidence="2">JCM 3276</strain>
    </source>
</reference>
<reference evidence="2" key="1">
    <citation type="journal article" date="2014" name="Int. J. Syst. Evol. Microbiol.">
        <title>Complete genome sequence of Corynebacterium casei LMG S-19264T (=DSM 44701T), isolated from a smear-ripened cheese.</title>
        <authorList>
            <consortium name="US DOE Joint Genome Institute (JGI-PGF)"/>
            <person name="Walter F."/>
            <person name="Albersmeier A."/>
            <person name="Kalinowski J."/>
            <person name="Ruckert C."/>
        </authorList>
    </citation>
    <scope>NUCLEOTIDE SEQUENCE</scope>
    <source>
        <strain evidence="2">JCM 3276</strain>
    </source>
</reference>
<dbReference type="GO" id="GO:0032259">
    <property type="term" value="P:methylation"/>
    <property type="evidence" value="ECO:0007669"/>
    <property type="project" value="UniProtKB-KW"/>
</dbReference>
<evidence type="ECO:0000259" key="1">
    <source>
        <dbReference type="Pfam" id="PF13649"/>
    </source>
</evidence>
<dbReference type="RefSeq" id="WP_189213553.1">
    <property type="nucleotide sequence ID" value="NZ_BMRB01000006.1"/>
</dbReference>
<protein>
    <submittedName>
        <fullName evidence="2">Methyltransferase</fullName>
    </submittedName>
</protein>
<feature type="domain" description="Methyltransferase" evidence="1">
    <location>
        <begin position="42"/>
        <end position="135"/>
    </location>
</feature>
<dbReference type="InterPro" id="IPR041698">
    <property type="entry name" value="Methyltransf_25"/>
</dbReference>
<dbReference type="EMBL" id="BMRB01000006">
    <property type="protein sequence ID" value="GGS53178.1"/>
    <property type="molecule type" value="Genomic_DNA"/>
</dbReference>
<dbReference type="Pfam" id="PF13649">
    <property type="entry name" value="Methyltransf_25"/>
    <property type="match status" value="1"/>
</dbReference>
<dbReference type="InterPro" id="IPR029063">
    <property type="entry name" value="SAM-dependent_MTases_sf"/>
</dbReference>
<dbReference type="AlphaFoldDB" id="A0A918GQ64"/>
<dbReference type="CDD" id="cd02440">
    <property type="entry name" value="AdoMet_MTases"/>
    <property type="match status" value="1"/>
</dbReference>
<dbReference type="SUPFAM" id="SSF53335">
    <property type="entry name" value="S-adenosyl-L-methionine-dependent methyltransferases"/>
    <property type="match status" value="1"/>
</dbReference>
<gene>
    <name evidence="2" type="ORF">GCM10010171_55600</name>
</gene>
<organism evidence="2 3">
    <name type="scientific">Actinokineospora fastidiosa</name>
    <dbReference type="NCBI Taxonomy" id="1816"/>
    <lineage>
        <taxon>Bacteria</taxon>
        <taxon>Bacillati</taxon>
        <taxon>Actinomycetota</taxon>
        <taxon>Actinomycetes</taxon>
        <taxon>Pseudonocardiales</taxon>
        <taxon>Pseudonocardiaceae</taxon>
        <taxon>Actinokineospora</taxon>
    </lineage>
</organism>
<evidence type="ECO:0000313" key="2">
    <source>
        <dbReference type="EMBL" id="GGS53178.1"/>
    </source>
</evidence>
<keyword evidence="2" id="KW-0489">Methyltransferase</keyword>
<comment type="caution">
    <text evidence="2">The sequence shown here is derived from an EMBL/GenBank/DDBJ whole genome shotgun (WGS) entry which is preliminary data.</text>
</comment>
<keyword evidence="2" id="KW-0808">Transferase</keyword>
<accession>A0A918GQ64</accession>
<dbReference type="GO" id="GO:0008168">
    <property type="term" value="F:methyltransferase activity"/>
    <property type="evidence" value="ECO:0007669"/>
    <property type="project" value="UniProtKB-KW"/>
</dbReference>